<name>A0ABQ0D5X8_9HELI</name>
<dbReference type="RefSeq" id="WP_369607750.1">
    <property type="nucleotide sequence ID" value="NZ_BAAFHN010000058.1"/>
</dbReference>
<dbReference type="SMART" id="SM01040">
    <property type="entry name" value="Bro-N"/>
    <property type="match status" value="1"/>
</dbReference>
<dbReference type="PANTHER" id="PTHR36180:SF2">
    <property type="entry name" value="BRO FAMILY PROTEIN"/>
    <property type="match status" value="1"/>
</dbReference>
<organism evidence="3 4">
    <name type="scientific">Helicobacter trogontum</name>
    <dbReference type="NCBI Taxonomy" id="50960"/>
    <lineage>
        <taxon>Bacteria</taxon>
        <taxon>Pseudomonadati</taxon>
        <taxon>Campylobacterota</taxon>
        <taxon>Epsilonproteobacteria</taxon>
        <taxon>Campylobacterales</taxon>
        <taxon>Helicobacteraceae</taxon>
        <taxon>Helicobacter</taxon>
    </lineage>
</organism>
<dbReference type="Proteomes" id="UP001562457">
    <property type="component" value="Unassembled WGS sequence"/>
</dbReference>
<dbReference type="SUPFAM" id="SSF88659">
    <property type="entry name" value="Sigma3 and sigma4 domains of RNA polymerase sigma factors"/>
    <property type="match status" value="1"/>
</dbReference>
<protein>
    <submittedName>
        <fullName evidence="3">Phage antirepressor KilAC domain-containing protein</fullName>
    </submittedName>
</protein>
<dbReference type="PROSITE" id="PS51750">
    <property type="entry name" value="BRO_N"/>
    <property type="match status" value="1"/>
</dbReference>
<feature type="coiled-coil region" evidence="1">
    <location>
        <begin position="126"/>
        <end position="167"/>
    </location>
</feature>
<evidence type="ECO:0000313" key="3">
    <source>
        <dbReference type="EMBL" id="GAB0173748.1"/>
    </source>
</evidence>
<dbReference type="Pfam" id="PF02498">
    <property type="entry name" value="Bro-N"/>
    <property type="match status" value="1"/>
</dbReference>
<dbReference type="EMBL" id="BAAFHN010000058">
    <property type="protein sequence ID" value="GAB0173748.1"/>
    <property type="molecule type" value="Genomic_DNA"/>
</dbReference>
<dbReference type="InterPro" id="IPR003497">
    <property type="entry name" value="BRO_N_domain"/>
</dbReference>
<keyword evidence="1" id="KW-0175">Coiled coil</keyword>
<gene>
    <name evidence="3" type="ORF">NHP164001_17690</name>
</gene>
<reference evidence="3 4" key="1">
    <citation type="submission" date="2024-06" db="EMBL/GenBank/DDBJ databases">
        <title>Draft genome sequence of Helicobacter trogontum NHP16-4001.</title>
        <authorList>
            <person name="Rimbara E."/>
            <person name="Suzuki M."/>
        </authorList>
    </citation>
    <scope>NUCLEOTIDE SEQUENCE [LARGE SCALE GENOMIC DNA]</scope>
    <source>
        <strain evidence="3 4">NHP16-4001</strain>
    </source>
</reference>
<dbReference type="PANTHER" id="PTHR36180">
    <property type="entry name" value="DNA-BINDING PROTEIN-RELATED-RELATED"/>
    <property type="match status" value="1"/>
</dbReference>
<evidence type="ECO:0000256" key="1">
    <source>
        <dbReference type="SAM" id="Coils"/>
    </source>
</evidence>
<dbReference type="InterPro" id="IPR013324">
    <property type="entry name" value="RNA_pol_sigma_r3/r4-like"/>
</dbReference>
<accession>A0ABQ0D5X8</accession>
<evidence type="ECO:0000313" key="4">
    <source>
        <dbReference type="Proteomes" id="UP001562457"/>
    </source>
</evidence>
<proteinExistence type="predicted"/>
<feature type="domain" description="Bro-N" evidence="2">
    <location>
        <begin position="1"/>
        <end position="109"/>
    </location>
</feature>
<dbReference type="Gene3D" id="1.10.10.60">
    <property type="entry name" value="Homeodomain-like"/>
    <property type="match status" value="1"/>
</dbReference>
<keyword evidence="4" id="KW-1185">Reference proteome</keyword>
<evidence type="ECO:0000259" key="2">
    <source>
        <dbReference type="PROSITE" id="PS51750"/>
    </source>
</evidence>
<sequence length="234" mass="27510">MQLQVFNHKDLGQVRVIGDNENPLFCLRDICEVLEHTNPSRLLESINAEFGDGLTLSYPIIDTLGREQQATFITEPQLYFVLMRSDKPKAKPFRQWVVNEVLPSIRKNGYYINQNKKTRAKQEQILHNLITELQDSNTQKDCIKQENESLKDEVIALQRKLLALYDNKDKKEIKILPQHYGKRLSKEEKIQILSLREEGKSMREIQEIMQRSEHALYCVLREAKRGNKEYLKKL</sequence>
<comment type="caution">
    <text evidence="3">The sequence shown here is derived from an EMBL/GenBank/DDBJ whole genome shotgun (WGS) entry which is preliminary data.</text>
</comment>